<gene>
    <name evidence="1" type="ORF">L6452_19547</name>
</gene>
<proteinExistence type="predicted"/>
<comment type="caution">
    <text evidence="1">The sequence shown here is derived from an EMBL/GenBank/DDBJ whole genome shotgun (WGS) entry which is preliminary data.</text>
</comment>
<reference evidence="1 2" key="2">
    <citation type="journal article" date="2022" name="Mol. Ecol. Resour.">
        <title>The genomes of chicory, endive, great burdock and yacon provide insights into Asteraceae paleo-polyploidization history and plant inulin production.</title>
        <authorList>
            <person name="Fan W."/>
            <person name="Wang S."/>
            <person name="Wang H."/>
            <person name="Wang A."/>
            <person name="Jiang F."/>
            <person name="Liu H."/>
            <person name="Zhao H."/>
            <person name="Xu D."/>
            <person name="Zhang Y."/>
        </authorList>
    </citation>
    <scope>NUCLEOTIDE SEQUENCE [LARGE SCALE GENOMIC DNA]</scope>
    <source>
        <strain evidence="2">cv. Niubang</strain>
    </source>
</reference>
<sequence>MKKHHGELEIYEWLLEISQSCRYFETQSNNNSIVMEFKIQKLFWFFFLASTYLSNSLQSCIINSIRSSNESFSFFVYFFIRFVKLNNSYGDVGIEPHFVERETDEDNVVRERSGWEENWNSEFVYEESGFGGDCRGDAFSGEVGFGGGDVLPAEGF</sequence>
<keyword evidence="2" id="KW-1185">Reference proteome</keyword>
<dbReference type="Proteomes" id="UP001055879">
    <property type="component" value="Linkage Group LG06"/>
</dbReference>
<name>A0ACB9BAP7_ARCLA</name>
<protein>
    <submittedName>
        <fullName evidence="1">Uncharacterized protein</fullName>
    </submittedName>
</protein>
<accession>A0ACB9BAP7</accession>
<evidence type="ECO:0000313" key="1">
    <source>
        <dbReference type="EMBL" id="KAI3718668.1"/>
    </source>
</evidence>
<organism evidence="1 2">
    <name type="scientific">Arctium lappa</name>
    <name type="common">Greater burdock</name>
    <name type="synonym">Lappa major</name>
    <dbReference type="NCBI Taxonomy" id="4217"/>
    <lineage>
        <taxon>Eukaryota</taxon>
        <taxon>Viridiplantae</taxon>
        <taxon>Streptophyta</taxon>
        <taxon>Embryophyta</taxon>
        <taxon>Tracheophyta</taxon>
        <taxon>Spermatophyta</taxon>
        <taxon>Magnoliopsida</taxon>
        <taxon>eudicotyledons</taxon>
        <taxon>Gunneridae</taxon>
        <taxon>Pentapetalae</taxon>
        <taxon>asterids</taxon>
        <taxon>campanulids</taxon>
        <taxon>Asterales</taxon>
        <taxon>Asteraceae</taxon>
        <taxon>Carduoideae</taxon>
        <taxon>Cardueae</taxon>
        <taxon>Arctiinae</taxon>
        <taxon>Arctium</taxon>
    </lineage>
</organism>
<reference evidence="2" key="1">
    <citation type="journal article" date="2022" name="Mol. Ecol. Resour.">
        <title>The genomes of chicory, endive, great burdock and yacon provide insights into Asteraceae palaeo-polyploidization history and plant inulin production.</title>
        <authorList>
            <person name="Fan W."/>
            <person name="Wang S."/>
            <person name="Wang H."/>
            <person name="Wang A."/>
            <person name="Jiang F."/>
            <person name="Liu H."/>
            <person name="Zhao H."/>
            <person name="Xu D."/>
            <person name="Zhang Y."/>
        </authorList>
    </citation>
    <scope>NUCLEOTIDE SEQUENCE [LARGE SCALE GENOMIC DNA]</scope>
    <source>
        <strain evidence="2">cv. Niubang</strain>
    </source>
</reference>
<dbReference type="EMBL" id="CM042052">
    <property type="protein sequence ID" value="KAI3718668.1"/>
    <property type="molecule type" value="Genomic_DNA"/>
</dbReference>
<evidence type="ECO:0000313" key="2">
    <source>
        <dbReference type="Proteomes" id="UP001055879"/>
    </source>
</evidence>